<keyword evidence="1" id="KW-1133">Transmembrane helix</keyword>
<dbReference type="AlphaFoldDB" id="B9CY30"/>
<keyword evidence="1" id="KW-0812">Transmembrane</keyword>
<evidence type="ECO:0000256" key="1">
    <source>
        <dbReference type="SAM" id="Phobius"/>
    </source>
</evidence>
<gene>
    <name evidence="2" type="ORF">CAMRE0001_0225</name>
</gene>
<evidence type="ECO:0000313" key="2">
    <source>
        <dbReference type="EMBL" id="EEF15341.1"/>
    </source>
</evidence>
<comment type="caution">
    <text evidence="2">The sequence shown here is derived from an EMBL/GenBank/DDBJ whole genome shotgun (WGS) entry which is preliminary data.</text>
</comment>
<sequence>MDSHYLAGEAICGGILTALTLMLLVNNSHGEWLRKTEALRAKFKYLKFCLSNLS</sequence>
<organism evidence="2 3">
    <name type="scientific">Campylobacter rectus RM3267</name>
    <dbReference type="NCBI Taxonomy" id="553218"/>
    <lineage>
        <taxon>Bacteria</taxon>
        <taxon>Pseudomonadati</taxon>
        <taxon>Campylobacterota</taxon>
        <taxon>Epsilonproteobacteria</taxon>
        <taxon>Campylobacterales</taxon>
        <taxon>Campylobacteraceae</taxon>
        <taxon>Campylobacter</taxon>
    </lineage>
</organism>
<reference evidence="2 3" key="1">
    <citation type="submission" date="2008-08" db="EMBL/GenBank/DDBJ databases">
        <authorList>
            <person name="Madupu R."/>
            <person name="Durkin A.S."/>
            <person name="Torralba M."/>
            <person name="Methe B."/>
            <person name="Sutton G.G."/>
            <person name="Strausberg R.L."/>
            <person name="Nelson K.E."/>
        </authorList>
    </citation>
    <scope>NUCLEOTIDE SEQUENCE [LARGE SCALE GENOMIC DNA]</scope>
    <source>
        <strain evidence="2 3">RM3267</strain>
    </source>
</reference>
<protein>
    <submittedName>
        <fullName evidence="2">Uncharacterized protein</fullName>
    </submittedName>
</protein>
<proteinExistence type="predicted"/>
<dbReference type="Proteomes" id="UP000003082">
    <property type="component" value="Unassembled WGS sequence"/>
</dbReference>
<keyword evidence="3" id="KW-1185">Reference proteome</keyword>
<keyword evidence="1" id="KW-0472">Membrane</keyword>
<evidence type="ECO:0000313" key="3">
    <source>
        <dbReference type="Proteomes" id="UP000003082"/>
    </source>
</evidence>
<feature type="transmembrane region" description="Helical" evidence="1">
    <location>
        <begin position="6"/>
        <end position="25"/>
    </location>
</feature>
<dbReference type="STRING" id="553218.CAMRE0001_0225"/>
<accession>B9CY30</accession>
<name>B9CY30_CAMRE</name>
<dbReference type="EMBL" id="ACFU01000001">
    <property type="protein sequence ID" value="EEF15341.1"/>
    <property type="molecule type" value="Genomic_DNA"/>
</dbReference>